<dbReference type="AlphaFoldDB" id="A0A518B903"/>
<dbReference type="PANTHER" id="PTHR28283:SF1">
    <property type="entry name" value="3',5'-CYCLIC-NUCLEOTIDE PHOSPHODIESTERASE 1"/>
    <property type="match status" value="1"/>
</dbReference>
<name>A0A518B903_9BACT</name>
<reference evidence="2 3" key="1">
    <citation type="submission" date="2019-02" db="EMBL/GenBank/DDBJ databases">
        <title>Deep-cultivation of Planctomycetes and their phenomic and genomic characterization uncovers novel biology.</title>
        <authorList>
            <person name="Wiegand S."/>
            <person name="Jogler M."/>
            <person name="Boedeker C."/>
            <person name="Pinto D."/>
            <person name="Vollmers J."/>
            <person name="Rivas-Marin E."/>
            <person name="Kohn T."/>
            <person name="Peeters S.H."/>
            <person name="Heuer A."/>
            <person name="Rast P."/>
            <person name="Oberbeckmann S."/>
            <person name="Bunk B."/>
            <person name="Jeske O."/>
            <person name="Meyerdierks A."/>
            <person name="Storesund J.E."/>
            <person name="Kallscheuer N."/>
            <person name="Luecker S."/>
            <person name="Lage O.M."/>
            <person name="Pohl T."/>
            <person name="Merkel B.J."/>
            <person name="Hornburger P."/>
            <person name="Mueller R.-W."/>
            <person name="Bruemmer F."/>
            <person name="Labrenz M."/>
            <person name="Spormann A.M."/>
            <person name="Op den Camp H."/>
            <person name="Overmann J."/>
            <person name="Amann R."/>
            <person name="Jetten M.S.M."/>
            <person name="Mascher T."/>
            <person name="Medema M.H."/>
            <person name="Devos D.P."/>
            <person name="Kaster A.-K."/>
            <person name="Ovreas L."/>
            <person name="Rohde M."/>
            <person name="Galperin M.Y."/>
            <person name="Jogler C."/>
        </authorList>
    </citation>
    <scope>NUCLEOTIDE SEQUENCE [LARGE SCALE GENOMIC DNA]</scope>
    <source>
        <strain evidence="2 3">Pan216</strain>
    </source>
</reference>
<gene>
    <name evidence="2" type="ORF">Pan216_43400</name>
</gene>
<dbReference type="RefSeq" id="WP_145260957.1">
    <property type="nucleotide sequence ID" value="NZ_CP036279.1"/>
</dbReference>
<dbReference type="CDD" id="cd07735">
    <property type="entry name" value="class_II_PDE_MBL-fold"/>
    <property type="match status" value="1"/>
</dbReference>
<evidence type="ECO:0000313" key="3">
    <source>
        <dbReference type="Proteomes" id="UP000317093"/>
    </source>
</evidence>
<accession>A0A518B903</accession>
<dbReference type="InterPro" id="IPR000396">
    <property type="entry name" value="Pdiesterase2"/>
</dbReference>
<dbReference type="GO" id="GO:0047555">
    <property type="term" value="F:3',5'-cyclic-GMP phosphodiesterase activity"/>
    <property type="evidence" value="ECO:0007669"/>
    <property type="project" value="TreeGrafter"/>
</dbReference>
<dbReference type="GO" id="GO:0006198">
    <property type="term" value="P:cAMP catabolic process"/>
    <property type="evidence" value="ECO:0007669"/>
    <property type="project" value="InterPro"/>
</dbReference>
<evidence type="ECO:0000313" key="2">
    <source>
        <dbReference type="EMBL" id="QDU63460.1"/>
    </source>
</evidence>
<dbReference type="InterPro" id="IPR036866">
    <property type="entry name" value="RibonucZ/Hydroxyglut_hydro"/>
</dbReference>
<dbReference type="OrthoDB" id="9800940at2"/>
<dbReference type="Gene3D" id="3.60.15.10">
    <property type="entry name" value="Ribonuclease Z/Hydroxyacylglutathione hydrolase-like"/>
    <property type="match status" value="1"/>
</dbReference>
<dbReference type="EMBL" id="CP036279">
    <property type="protein sequence ID" value="QDU63460.1"/>
    <property type="molecule type" value="Genomic_DNA"/>
</dbReference>
<keyword evidence="3" id="KW-1185">Reference proteome</keyword>
<dbReference type="PANTHER" id="PTHR28283">
    <property type="entry name" value="3',5'-CYCLIC-NUCLEOTIDE PHOSPHODIESTERASE 1"/>
    <property type="match status" value="1"/>
</dbReference>
<dbReference type="KEGG" id="knv:Pan216_43400"/>
<dbReference type="PRINTS" id="PR00388">
    <property type="entry name" value="PDIESTERASE2"/>
</dbReference>
<dbReference type="SMART" id="SM00849">
    <property type="entry name" value="Lactamase_B"/>
    <property type="match status" value="1"/>
</dbReference>
<dbReference type="Pfam" id="PF12706">
    <property type="entry name" value="Lactamase_B_2"/>
    <property type="match status" value="1"/>
</dbReference>
<evidence type="ECO:0000259" key="1">
    <source>
        <dbReference type="SMART" id="SM00849"/>
    </source>
</evidence>
<dbReference type="Proteomes" id="UP000317093">
    <property type="component" value="Chromosome"/>
</dbReference>
<dbReference type="GO" id="GO:0004115">
    <property type="term" value="F:3',5'-cyclic-AMP phosphodiesterase activity"/>
    <property type="evidence" value="ECO:0007669"/>
    <property type="project" value="InterPro"/>
</dbReference>
<dbReference type="InterPro" id="IPR001279">
    <property type="entry name" value="Metallo-B-lactamas"/>
</dbReference>
<organism evidence="2 3">
    <name type="scientific">Kolteria novifilia</name>
    <dbReference type="NCBI Taxonomy" id="2527975"/>
    <lineage>
        <taxon>Bacteria</taxon>
        <taxon>Pseudomonadati</taxon>
        <taxon>Planctomycetota</taxon>
        <taxon>Planctomycetia</taxon>
        <taxon>Kolteriales</taxon>
        <taxon>Kolteriaceae</taxon>
        <taxon>Kolteria</taxon>
    </lineage>
</organism>
<dbReference type="SUPFAM" id="SSF56281">
    <property type="entry name" value="Metallo-hydrolase/oxidoreductase"/>
    <property type="match status" value="1"/>
</dbReference>
<protein>
    <submittedName>
        <fullName evidence="2">Ribonuclease Z</fullName>
    </submittedName>
</protein>
<sequence length="256" mass="28666">MRVRIVPSVAEGSREFQYLASYVINDSIAIDAGSLGFHGTPESQERVKHIFISHTHCDHVASLPTFLENVFAPDVRNVSLYASEVTLDGLRRHLFNNSIWPDFFAFETCDGTPLVETNVVESETPVTIDGVRITPIDLDHPVPTHGYILEDETGAVLLCSDTAPTERIWEVANQTPNLQAVLLEASFPNELTWLAEQSMHLTPAMFARELEKLDRQIPVVAIHIKARFHRQVVDELRALGVPHLRIGVPGEELRFS</sequence>
<proteinExistence type="predicted"/>
<feature type="domain" description="Metallo-beta-lactamase" evidence="1">
    <location>
        <begin position="18"/>
        <end position="223"/>
    </location>
</feature>
<dbReference type="GO" id="GO:1902660">
    <property type="term" value="P:negative regulation of glucose mediated signaling pathway"/>
    <property type="evidence" value="ECO:0007669"/>
    <property type="project" value="TreeGrafter"/>
</dbReference>